<sequence>MSHTDRPSLCLSISSEGVLAAIEDMSPSLAFTLDDLLSESIRDSSDLIHAAVLNAFASANLGDNTASSSSTAKGKGRAKPQRRTSVRPLPKPPAQQPLGGQDTAPHRPRRALPRVPNTPPASCASASTYASSSSNALGLIFPRASGYL</sequence>
<accession>A0A550CUE8</accession>
<dbReference type="Proteomes" id="UP000320762">
    <property type="component" value="Unassembled WGS sequence"/>
</dbReference>
<name>A0A550CUE8_9AGAR</name>
<organism evidence="2 3">
    <name type="scientific">Schizophyllum amplum</name>
    <dbReference type="NCBI Taxonomy" id="97359"/>
    <lineage>
        <taxon>Eukaryota</taxon>
        <taxon>Fungi</taxon>
        <taxon>Dikarya</taxon>
        <taxon>Basidiomycota</taxon>
        <taxon>Agaricomycotina</taxon>
        <taxon>Agaricomycetes</taxon>
        <taxon>Agaricomycetidae</taxon>
        <taxon>Agaricales</taxon>
        <taxon>Schizophyllaceae</taxon>
        <taxon>Schizophyllum</taxon>
    </lineage>
</organism>
<evidence type="ECO:0000313" key="3">
    <source>
        <dbReference type="Proteomes" id="UP000320762"/>
    </source>
</evidence>
<dbReference type="EMBL" id="VDMD01000002">
    <property type="protein sequence ID" value="TRM68413.1"/>
    <property type="molecule type" value="Genomic_DNA"/>
</dbReference>
<feature type="compositionally biased region" description="Low complexity" evidence="1">
    <location>
        <begin position="121"/>
        <end position="133"/>
    </location>
</feature>
<evidence type="ECO:0000313" key="2">
    <source>
        <dbReference type="EMBL" id="TRM68413.1"/>
    </source>
</evidence>
<gene>
    <name evidence="2" type="ORF">BD626DRAFT_565253</name>
</gene>
<protein>
    <submittedName>
        <fullName evidence="2">Uncharacterized protein</fullName>
    </submittedName>
</protein>
<keyword evidence="3" id="KW-1185">Reference proteome</keyword>
<comment type="caution">
    <text evidence="2">The sequence shown here is derived from an EMBL/GenBank/DDBJ whole genome shotgun (WGS) entry which is preliminary data.</text>
</comment>
<feature type="compositionally biased region" description="Basic residues" evidence="1">
    <location>
        <begin position="74"/>
        <end position="85"/>
    </location>
</feature>
<evidence type="ECO:0000256" key="1">
    <source>
        <dbReference type="SAM" id="MobiDB-lite"/>
    </source>
</evidence>
<feature type="region of interest" description="Disordered" evidence="1">
    <location>
        <begin position="61"/>
        <end position="133"/>
    </location>
</feature>
<dbReference type="AlphaFoldDB" id="A0A550CUE8"/>
<feature type="compositionally biased region" description="Polar residues" evidence="1">
    <location>
        <begin position="61"/>
        <end position="72"/>
    </location>
</feature>
<reference evidence="2 3" key="1">
    <citation type="journal article" date="2019" name="New Phytol.">
        <title>Comparative genomics reveals unique wood-decay strategies and fruiting body development in the Schizophyllaceae.</title>
        <authorList>
            <person name="Almasi E."/>
            <person name="Sahu N."/>
            <person name="Krizsan K."/>
            <person name="Balint B."/>
            <person name="Kovacs G.M."/>
            <person name="Kiss B."/>
            <person name="Cseklye J."/>
            <person name="Drula E."/>
            <person name="Henrissat B."/>
            <person name="Nagy I."/>
            <person name="Chovatia M."/>
            <person name="Adam C."/>
            <person name="LaButti K."/>
            <person name="Lipzen A."/>
            <person name="Riley R."/>
            <person name="Grigoriev I.V."/>
            <person name="Nagy L.G."/>
        </authorList>
    </citation>
    <scope>NUCLEOTIDE SEQUENCE [LARGE SCALE GENOMIC DNA]</scope>
    <source>
        <strain evidence="2 3">NL-1724</strain>
    </source>
</reference>
<proteinExistence type="predicted"/>